<dbReference type="EMBL" id="CP098747">
    <property type="protein sequence ID" value="USG60132.1"/>
    <property type="molecule type" value="Genomic_DNA"/>
</dbReference>
<reference evidence="1" key="1">
    <citation type="submission" date="2022-06" db="EMBL/GenBank/DDBJ databases">
        <title>Sneathiella actinostolidae sp. nov., isolated from a sea anemonein the Western Pacific Ocean.</title>
        <authorList>
            <person name="Wei M.J."/>
        </authorList>
    </citation>
    <scope>NUCLEOTIDE SEQUENCE</scope>
    <source>
        <strain evidence="1">PHK-P5</strain>
    </source>
</reference>
<keyword evidence="2" id="KW-1185">Reference proteome</keyword>
<sequence>MQHPHAYHYDTTPSPALYHHHYHYHYHYSYLAHHNFGNTDASAHPHHPLKHLAHAENLHPHHLYARHPYHLSPQPQYTHAAHSSPQHYHQLEFQFQYPHTDNAHQLESAGHVLHFKKIIATSDTTKTHWVWHITDHRRTVVKTSEHIHSSFEECVRDARHYHTKLIIQHQDIEKTSWAWVVTDHHGVLIKKSTTIHATFVKCVHDAHRHLTAHDHSSLVPYHQADHAGHTLHFRKIVATNDATKTHWVWHICNHRKVVIKTSEHIHSRFEECVKDARHYDTKLIIEHKDIEKSNWAWAITDHHGILVKKSTTTHATFIKCIDDLHHYHGDI</sequence>
<evidence type="ECO:0000313" key="2">
    <source>
        <dbReference type="Proteomes" id="UP001056291"/>
    </source>
</evidence>
<dbReference type="RefSeq" id="WP_251932939.1">
    <property type="nucleotide sequence ID" value="NZ_CP098747.1"/>
</dbReference>
<evidence type="ECO:0000313" key="1">
    <source>
        <dbReference type="EMBL" id="USG60132.1"/>
    </source>
</evidence>
<dbReference type="Proteomes" id="UP001056291">
    <property type="component" value="Chromosome"/>
</dbReference>
<name>A0ABY4VYX5_9PROT</name>
<organism evidence="1 2">
    <name type="scientific">Sneathiella marina</name>
    <dbReference type="NCBI Taxonomy" id="2950108"/>
    <lineage>
        <taxon>Bacteria</taxon>
        <taxon>Pseudomonadati</taxon>
        <taxon>Pseudomonadota</taxon>
        <taxon>Alphaproteobacteria</taxon>
        <taxon>Sneathiellales</taxon>
        <taxon>Sneathiellaceae</taxon>
        <taxon>Sneathiella</taxon>
    </lineage>
</organism>
<protein>
    <submittedName>
        <fullName evidence="1">Uncharacterized protein</fullName>
    </submittedName>
</protein>
<proteinExistence type="predicted"/>
<accession>A0ABY4VYX5</accession>
<gene>
    <name evidence="1" type="ORF">NBZ79_13200</name>
</gene>